<organism evidence="1">
    <name type="scientific">Leviviridae sp</name>
    <dbReference type="NCBI Taxonomy" id="2027243"/>
    <lineage>
        <taxon>Viruses</taxon>
        <taxon>Riboviria</taxon>
        <taxon>Orthornavirae</taxon>
        <taxon>Lenarviricota</taxon>
        <taxon>Leviviricetes</taxon>
        <taxon>Norzivirales</taxon>
        <taxon>Fiersviridae</taxon>
    </lineage>
</organism>
<dbReference type="EMBL" id="MN035452">
    <property type="protein sequence ID" value="QDH90343.1"/>
    <property type="molecule type" value="Genomic_RNA"/>
</dbReference>
<proteinExistence type="predicted"/>
<gene>
    <name evidence="1" type="ORF">H4Rhizo45440_000002</name>
</gene>
<protein>
    <submittedName>
        <fullName evidence="1">Uncharacterized protein</fullName>
    </submittedName>
</protein>
<sequence length="125" mass="13958">MAFGATITITVNAVAQVLNRINQDAYGSEWLLRTTTEEYRCKIRHSSESNPKDVDPRLRGMDRHNVELTHTVFATATTPQIVRQAYSIYRVSPGDDMTAAKNFVDGFTSFIDGSSVQTDVLAWLS</sequence>
<evidence type="ECO:0000313" key="1">
    <source>
        <dbReference type="EMBL" id="QDH90343.1"/>
    </source>
</evidence>
<accession>A0A514D9Q1</accession>
<dbReference type="InterPro" id="IPR054457">
    <property type="entry name" value="PhiCb5_coat"/>
</dbReference>
<dbReference type="Gene3D" id="2.40.160.220">
    <property type="match status" value="1"/>
</dbReference>
<name>A0A514D9Q1_9VIRU</name>
<reference evidence="1" key="1">
    <citation type="submission" date="2019-05" db="EMBL/GenBank/DDBJ databases">
        <title>Metatranscriptomic reconstruction reveals RNA viruses with the potential to shape carbon cycling in soil.</title>
        <authorList>
            <person name="Starr E.P."/>
            <person name="Nuccio E."/>
            <person name="Pett-Ridge J."/>
            <person name="Banfield J.F."/>
            <person name="Firestone M.K."/>
        </authorList>
    </citation>
    <scope>NUCLEOTIDE SEQUENCE</scope>
    <source>
        <strain evidence="1">H4_Rhizo_45_scaffold_440</strain>
    </source>
</reference>
<dbReference type="Pfam" id="PF22387">
    <property type="entry name" value="PhiCb5_coat"/>
    <property type="match status" value="1"/>
</dbReference>